<feature type="region of interest" description="Disordered" evidence="1">
    <location>
        <begin position="1"/>
        <end position="22"/>
    </location>
</feature>
<sequence>MTRQGRGTGGGAAEAPSAGDAPPAQDLRFRIVNWIGIIDQLAGARANTLLAPLDLTLPQFALLNHFSWRGEAGLTVGAVARAMQQPQPGITKTLQKLEDRGFLWSVPNPVDGRSRLLHMSEAGRTAHLAAVEVLGRALAAPFADWTPEELDLCFRLLDRLKVWFDANR</sequence>
<dbReference type="PROSITE" id="PS50995">
    <property type="entry name" value="HTH_MARR_2"/>
    <property type="match status" value="1"/>
</dbReference>
<dbReference type="InterPro" id="IPR000835">
    <property type="entry name" value="HTH_MarR-typ"/>
</dbReference>
<accession>A0ABV7KVV3</accession>
<feature type="domain" description="HTH marR-type" evidence="2">
    <location>
        <begin position="28"/>
        <end position="162"/>
    </location>
</feature>
<dbReference type="Proteomes" id="UP001595528">
    <property type="component" value="Unassembled WGS sequence"/>
</dbReference>
<dbReference type="PANTHER" id="PTHR33164">
    <property type="entry name" value="TRANSCRIPTIONAL REGULATOR, MARR FAMILY"/>
    <property type="match status" value="1"/>
</dbReference>
<reference evidence="4" key="1">
    <citation type="journal article" date="2019" name="Int. J. Syst. Evol. Microbiol.">
        <title>The Global Catalogue of Microorganisms (GCM) 10K type strain sequencing project: providing services to taxonomists for standard genome sequencing and annotation.</title>
        <authorList>
            <consortium name="The Broad Institute Genomics Platform"/>
            <consortium name="The Broad Institute Genome Sequencing Center for Infectious Disease"/>
            <person name="Wu L."/>
            <person name="Ma J."/>
        </authorList>
    </citation>
    <scope>NUCLEOTIDE SEQUENCE [LARGE SCALE GENOMIC DNA]</scope>
    <source>
        <strain evidence="4">KCTC 42964</strain>
    </source>
</reference>
<dbReference type="RefSeq" id="WP_379898123.1">
    <property type="nucleotide sequence ID" value="NZ_JBHRTR010000009.1"/>
</dbReference>
<dbReference type="SMART" id="SM00347">
    <property type="entry name" value="HTH_MARR"/>
    <property type="match status" value="1"/>
</dbReference>
<name>A0ABV7KVV3_9PROT</name>
<dbReference type="Gene3D" id="1.10.10.10">
    <property type="entry name" value="Winged helix-like DNA-binding domain superfamily/Winged helix DNA-binding domain"/>
    <property type="match status" value="1"/>
</dbReference>
<evidence type="ECO:0000313" key="3">
    <source>
        <dbReference type="EMBL" id="MFC3226244.1"/>
    </source>
</evidence>
<dbReference type="InterPro" id="IPR036388">
    <property type="entry name" value="WH-like_DNA-bd_sf"/>
</dbReference>
<feature type="compositionally biased region" description="Gly residues" evidence="1">
    <location>
        <begin position="1"/>
        <end position="12"/>
    </location>
</feature>
<dbReference type="InterPro" id="IPR039422">
    <property type="entry name" value="MarR/SlyA-like"/>
</dbReference>
<dbReference type="PANTHER" id="PTHR33164:SF43">
    <property type="entry name" value="HTH-TYPE TRANSCRIPTIONAL REPRESSOR YETL"/>
    <property type="match status" value="1"/>
</dbReference>
<protein>
    <submittedName>
        <fullName evidence="3">MarR family winged helix-turn-helix transcriptional regulator</fullName>
    </submittedName>
</protein>
<comment type="caution">
    <text evidence="3">The sequence shown here is derived from an EMBL/GenBank/DDBJ whole genome shotgun (WGS) entry which is preliminary data.</text>
</comment>
<dbReference type="SUPFAM" id="SSF46785">
    <property type="entry name" value="Winged helix' DNA-binding domain"/>
    <property type="match status" value="1"/>
</dbReference>
<dbReference type="InterPro" id="IPR036390">
    <property type="entry name" value="WH_DNA-bd_sf"/>
</dbReference>
<evidence type="ECO:0000256" key="1">
    <source>
        <dbReference type="SAM" id="MobiDB-lite"/>
    </source>
</evidence>
<evidence type="ECO:0000259" key="2">
    <source>
        <dbReference type="PROSITE" id="PS50995"/>
    </source>
</evidence>
<proteinExistence type="predicted"/>
<keyword evidence="4" id="KW-1185">Reference proteome</keyword>
<dbReference type="EMBL" id="JBHRTR010000009">
    <property type="protein sequence ID" value="MFC3226244.1"/>
    <property type="molecule type" value="Genomic_DNA"/>
</dbReference>
<organism evidence="3 4">
    <name type="scientific">Marinibaculum pumilum</name>
    <dbReference type="NCBI Taxonomy" id="1766165"/>
    <lineage>
        <taxon>Bacteria</taxon>
        <taxon>Pseudomonadati</taxon>
        <taxon>Pseudomonadota</taxon>
        <taxon>Alphaproteobacteria</taxon>
        <taxon>Rhodospirillales</taxon>
        <taxon>Rhodospirillaceae</taxon>
        <taxon>Marinibaculum</taxon>
    </lineage>
</organism>
<dbReference type="Pfam" id="PF12802">
    <property type="entry name" value="MarR_2"/>
    <property type="match status" value="1"/>
</dbReference>
<gene>
    <name evidence="3" type="ORF">ACFOGJ_03330</name>
</gene>
<evidence type="ECO:0000313" key="4">
    <source>
        <dbReference type="Proteomes" id="UP001595528"/>
    </source>
</evidence>